<gene>
    <name evidence="7" type="ORF">GCM10011430_21370</name>
</gene>
<feature type="signal peptide" evidence="5">
    <location>
        <begin position="1"/>
        <end position="25"/>
    </location>
</feature>
<dbReference type="GO" id="GO:0009055">
    <property type="term" value="F:electron transfer activity"/>
    <property type="evidence" value="ECO:0007669"/>
    <property type="project" value="InterPro"/>
</dbReference>
<dbReference type="AlphaFoldDB" id="A0A8J3F9S7"/>
<dbReference type="PROSITE" id="PS51257">
    <property type="entry name" value="PROKAR_LIPOPROTEIN"/>
    <property type="match status" value="1"/>
</dbReference>
<evidence type="ECO:0000256" key="4">
    <source>
        <dbReference type="PROSITE-ProRule" id="PRU00433"/>
    </source>
</evidence>
<keyword evidence="8" id="KW-1185">Reference proteome</keyword>
<evidence type="ECO:0000256" key="5">
    <source>
        <dbReference type="SAM" id="SignalP"/>
    </source>
</evidence>
<keyword evidence="1 4" id="KW-0349">Heme</keyword>
<comment type="caution">
    <text evidence="7">The sequence shown here is derived from an EMBL/GenBank/DDBJ whole genome shotgun (WGS) entry which is preliminary data.</text>
</comment>
<dbReference type="InterPro" id="IPR036909">
    <property type="entry name" value="Cyt_c-like_dom_sf"/>
</dbReference>
<evidence type="ECO:0000256" key="1">
    <source>
        <dbReference type="ARBA" id="ARBA00022617"/>
    </source>
</evidence>
<dbReference type="EMBL" id="BMDP01000003">
    <property type="protein sequence ID" value="GGI54963.1"/>
    <property type="molecule type" value="Genomic_DNA"/>
</dbReference>
<protein>
    <recommendedName>
        <fullName evidence="6">Cytochrome c domain-containing protein</fullName>
    </recommendedName>
</protein>
<dbReference type="SUPFAM" id="SSF46626">
    <property type="entry name" value="Cytochrome c"/>
    <property type="match status" value="1"/>
</dbReference>
<name>A0A8J3F9S7_9BURK</name>
<feature type="domain" description="Cytochrome c" evidence="6">
    <location>
        <begin position="38"/>
        <end position="129"/>
    </location>
</feature>
<dbReference type="Proteomes" id="UP000627205">
    <property type="component" value="Unassembled WGS sequence"/>
</dbReference>
<dbReference type="Gene3D" id="1.10.760.10">
    <property type="entry name" value="Cytochrome c-like domain"/>
    <property type="match status" value="1"/>
</dbReference>
<feature type="chain" id="PRO_5035150452" description="Cytochrome c domain-containing protein" evidence="5">
    <location>
        <begin position="26"/>
        <end position="129"/>
    </location>
</feature>
<dbReference type="Pfam" id="PF00034">
    <property type="entry name" value="Cytochrom_C"/>
    <property type="match status" value="1"/>
</dbReference>
<accession>A0A8J3F9S7</accession>
<evidence type="ECO:0000313" key="8">
    <source>
        <dbReference type="Proteomes" id="UP000627205"/>
    </source>
</evidence>
<keyword evidence="3 4" id="KW-0408">Iron</keyword>
<dbReference type="PROSITE" id="PS51007">
    <property type="entry name" value="CYTC"/>
    <property type="match status" value="1"/>
</dbReference>
<dbReference type="GO" id="GO:0046872">
    <property type="term" value="F:metal ion binding"/>
    <property type="evidence" value="ECO:0007669"/>
    <property type="project" value="UniProtKB-KW"/>
</dbReference>
<dbReference type="RefSeq" id="WP_188421575.1">
    <property type="nucleotide sequence ID" value="NZ_BMDP01000003.1"/>
</dbReference>
<evidence type="ECO:0000256" key="2">
    <source>
        <dbReference type="ARBA" id="ARBA00022723"/>
    </source>
</evidence>
<sequence length="129" mass="13727">MHAKQTTTFGLRCCAIVLAALAASACEDRLADDIASGVSIERGKRLLDQYQCGSCHAIPGIPAARGTAGPPLQAFGRRSYIAGHIPNRPDLLAQWIVDPHAKISTTTMPSMGVSPDDARDMAAYLHSLR</sequence>
<evidence type="ECO:0000313" key="7">
    <source>
        <dbReference type="EMBL" id="GGI54963.1"/>
    </source>
</evidence>
<organism evidence="7 8">
    <name type="scientific">Oxalicibacterium solurbis</name>
    <dbReference type="NCBI Taxonomy" id="69280"/>
    <lineage>
        <taxon>Bacteria</taxon>
        <taxon>Pseudomonadati</taxon>
        <taxon>Pseudomonadota</taxon>
        <taxon>Betaproteobacteria</taxon>
        <taxon>Burkholderiales</taxon>
        <taxon>Oxalobacteraceae</taxon>
        <taxon>Oxalicibacterium</taxon>
    </lineage>
</organism>
<keyword evidence="5" id="KW-0732">Signal</keyword>
<evidence type="ECO:0000256" key="3">
    <source>
        <dbReference type="ARBA" id="ARBA00023004"/>
    </source>
</evidence>
<evidence type="ECO:0000259" key="6">
    <source>
        <dbReference type="PROSITE" id="PS51007"/>
    </source>
</evidence>
<proteinExistence type="predicted"/>
<reference evidence="7" key="1">
    <citation type="journal article" date="2014" name="Int. J. Syst. Evol. Microbiol.">
        <title>Complete genome sequence of Corynebacterium casei LMG S-19264T (=DSM 44701T), isolated from a smear-ripened cheese.</title>
        <authorList>
            <consortium name="US DOE Joint Genome Institute (JGI-PGF)"/>
            <person name="Walter F."/>
            <person name="Albersmeier A."/>
            <person name="Kalinowski J."/>
            <person name="Ruckert C."/>
        </authorList>
    </citation>
    <scope>NUCLEOTIDE SEQUENCE</scope>
    <source>
        <strain evidence="7">CCM 7664</strain>
    </source>
</reference>
<reference evidence="7" key="2">
    <citation type="submission" date="2020-09" db="EMBL/GenBank/DDBJ databases">
        <authorList>
            <person name="Sun Q."/>
            <person name="Sedlacek I."/>
        </authorList>
    </citation>
    <scope>NUCLEOTIDE SEQUENCE</scope>
    <source>
        <strain evidence="7">CCM 7664</strain>
    </source>
</reference>
<keyword evidence="2 4" id="KW-0479">Metal-binding</keyword>
<dbReference type="GO" id="GO:0020037">
    <property type="term" value="F:heme binding"/>
    <property type="evidence" value="ECO:0007669"/>
    <property type="project" value="InterPro"/>
</dbReference>
<dbReference type="InterPro" id="IPR009056">
    <property type="entry name" value="Cyt_c-like_dom"/>
</dbReference>